<dbReference type="Proteomes" id="UP000542776">
    <property type="component" value="Unassembled WGS sequence"/>
</dbReference>
<name>A0A7W6MLU3_9HYPH</name>
<accession>A0A7W6MLU3</accession>
<evidence type="ECO:0000313" key="1">
    <source>
        <dbReference type="EMBL" id="MBB4000153.1"/>
    </source>
</evidence>
<protein>
    <recommendedName>
        <fullName evidence="3">DUF4160 domain-containing protein</fullName>
    </recommendedName>
</protein>
<gene>
    <name evidence="1" type="ORF">GGR04_004029</name>
</gene>
<dbReference type="InterPro" id="IPR025427">
    <property type="entry name" value="DUF4160"/>
</dbReference>
<sequence length="80" mass="9242">MGKLYQVGSIIVRVYANDHLPYHFHIISPDFEALVLIETLTVQEGTLPATARKQVMPWIEAHRAEIAAEWNRINPRFPIF</sequence>
<keyword evidence="2" id="KW-1185">Reference proteome</keyword>
<dbReference type="EMBL" id="JACIEK010000015">
    <property type="protein sequence ID" value="MBB4000153.1"/>
    <property type="molecule type" value="Genomic_DNA"/>
</dbReference>
<dbReference type="AlphaFoldDB" id="A0A7W6MLU3"/>
<proteinExistence type="predicted"/>
<evidence type="ECO:0008006" key="3">
    <source>
        <dbReference type="Google" id="ProtNLM"/>
    </source>
</evidence>
<dbReference type="Pfam" id="PF13711">
    <property type="entry name" value="DUF4160"/>
    <property type="match status" value="1"/>
</dbReference>
<evidence type="ECO:0000313" key="2">
    <source>
        <dbReference type="Proteomes" id="UP000542776"/>
    </source>
</evidence>
<dbReference type="RefSeq" id="WP_183201750.1">
    <property type="nucleotide sequence ID" value="NZ_JACIEK010000015.1"/>
</dbReference>
<reference evidence="1 2" key="1">
    <citation type="submission" date="2020-08" db="EMBL/GenBank/DDBJ databases">
        <title>Genomic Encyclopedia of Type Strains, Phase IV (KMG-IV): sequencing the most valuable type-strain genomes for metagenomic binning, comparative biology and taxonomic classification.</title>
        <authorList>
            <person name="Goeker M."/>
        </authorList>
    </citation>
    <scope>NUCLEOTIDE SEQUENCE [LARGE SCALE GENOMIC DNA]</scope>
    <source>
        <strain evidence="1 2">DSM 102238</strain>
    </source>
</reference>
<comment type="caution">
    <text evidence="1">The sequence shown here is derived from an EMBL/GenBank/DDBJ whole genome shotgun (WGS) entry which is preliminary data.</text>
</comment>
<organism evidence="1 2">
    <name type="scientific">Aureimonas pseudogalii</name>
    <dbReference type="NCBI Taxonomy" id="1744844"/>
    <lineage>
        <taxon>Bacteria</taxon>
        <taxon>Pseudomonadati</taxon>
        <taxon>Pseudomonadota</taxon>
        <taxon>Alphaproteobacteria</taxon>
        <taxon>Hyphomicrobiales</taxon>
        <taxon>Aurantimonadaceae</taxon>
        <taxon>Aureimonas</taxon>
    </lineage>
</organism>